<accession>A0ABY9RXT0</accession>
<feature type="DNA-binding region" description="H-T-H motif" evidence="4">
    <location>
        <begin position="31"/>
        <end position="50"/>
    </location>
</feature>
<protein>
    <submittedName>
        <fullName evidence="7">ScbR family autoregulator-binding transcription factor</fullName>
    </submittedName>
</protein>
<evidence type="ECO:0000256" key="5">
    <source>
        <dbReference type="SAM" id="MobiDB-lite"/>
    </source>
</evidence>
<dbReference type="SUPFAM" id="SSF46689">
    <property type="entry name" value="Homeodomain-like"/>
    <property type="match status" value="1"/>
</dbReference>
<gene>
    <name evidence="7" type="ORF">RGF97_19400</name>
</gene>
<name>A0ABY9RXT0_9ACTN</name>
<dbReference type="EMBL" id="CP133762">
    <property type="protein sequence ID" value="WMX46564.1"/>
    <property type="molecule type" value="Genomic_DNA"/>
</dbReference>
<dbReference type="InterPro" id="IPR050109">
    <property type="entry name" value="HTH-type_TetR-like_transc_reg"/>
</dbReference>
<feature type="domain" description="HTH tetR-type" evidence="6">
    <location>
        <begin position="8"/>
        <end position="68"/>
    </location>
</feature>
<dbReference type="PANTHER" id="PTHR30055:SF234">
    <property type="entry name" value="HTH-TYPE TRANSCRIPTIONAL REGULATOR BETI"/>
    <property type="match status" value="1"/>
</dbReference>
<dbReference type="InterPro" id="IPR047923">
    <property type="entry name" value="ArpA-like"/>
</dbReference>
<dbReference type="InterPro" id="IPR023772">
    <property type="entry name" value="DNA-bd_HTH_TetR-type_CS"/>
</dbReference>
<reference evidence="7 8" key="1">
    <citation type="submission" date="2023-09" db="EMBL/GenBank/DDBJ databases">
        <title>Complete genome of Streptomyces roseicoloratus T14.</title>
        <authorList>
            <person name="Bashizi T."/>
            <person name="Kim M.-J."/>
            <person name="Lee G."/>
            <person name="Tagele S.B."/>
            <person name="Shin J.-H."/>
        </authorList>
    </citation>
    <scope>NUCLEOTIDE SEQUENCE [LARGE SCALE GENOMIC DNA]</scope>
    <source>
        <strain evidence="7 8">T14</strain>
    </source>
</reference>
<dbReference type="PANTHER" id="PTHR30055">
    <property type="entry name" value="HTH-TYPE TRANSCRIPTIONAL REGULATOR RUTR"/>
    <property type="match status" value="1"/>
</dbReference>
<dbReference type="NCBIfam" id="NF041196">
    <property type="entry name" value="ScbR_bind_reg"/>
    <property type="match status" value="1"/>
</dbReference>
<dbReference type="Pfam" id="PF00440">
    <property type="entry name" value="TetR_N"/>
    <property type="match status" value="1"/>
</dbReference>
<evidence type="ECO:0000256" key="3">
    <source>
        <dbReference type="ARBA" id="ARBA00023163"/>
    </source>
</evidence>
<keyword evidence="8" id="KW-1185">Reference proteome</keyword>
<organism evidence="7 8">
    <name type="scientific">Streptomyces roseicoloratus</name>
    <dbReference type="NCBI Taxonomy" id="2508722"/>
    <lineage>
        <taxon>Bacteria</taxon>
        <taxon>Bacillati</taxon>
        <taxon>Actinomycetota</taxon>
        <taxon>Actinomycetes</taxon>
        <taxon>Kitasatosporales</taxon>
        <taxon>Streptomycetaceae</taxon>
        <taxon>Streptomyces</taxon>
    </lineage>
</organism>
<dbReference type="Gene3D" id="1.10.357.10">
    <property type="entry name" value="Tetracycline Repressor, domain 2"/>
    <property type="match status" value="1"/>
</dbReference>
<evidence type="ECO:0000256" key="4">
    <source>
        <dbReference type="PROSITE-ProRule" id="PRU00335"/>
    </source>
</evidence>
<dbReference type="InterPro" id="IPR036271">
    <property type="entry name" value="Tet_transcr_reg_TetR-rel_C_sf"/>
</dbReference>
<dbReference type="PROSITE" id="PS01081">
    <property type="entry name" value="HTH_TETR_1"/>
    <property type="match status" value="1"/>
</dbReference>
<evidence type="ECO:0000256" key="2">
    <source>
        <dbReference type="ARBA" id="ARBA00023125"/>
    </source>
</evidence>
<evidence type="ECO:0000259" key="6">
    <source>
        <dbReference type="PROSITE" id="PS50977"/>
    </source>
</evidence>
<dbReference type="InterPro" id="IPR009057">
    <property type="entry name" value="Homeodomain-like_sf"/>
</dbReference>
<dbReference type="RefSeq" id="WP_309549027.1">
    <property type="nucleotide sequence ID" value="NZ_CP133762.1"/>
</dbReference>
<sequence length="276" mass="28801">MAQQERAIRTRQKIVLAAAELFDEVGYEAATISEVLKKCGVTKGALYFHFSSKEELAQEVLAGQVGALPPVPQRELYLQQLTDEALVLAHLLRVGDPMVRGSIRLTVEQGSLHDGLDRQVPMRGWIDHNIAVLNGAKGAGELLPHVDIASAATLFTGSFTGVQMLSKIMTGHADMVDRVADLMRTLLSAIAVPGVLVRLDFEPPRAERAYEEALRARTEGAAADGVASTAATVPSVSAASSAATVPSSSAATSAATSNTSTTSATSSTASTASTSG</sequence>
<evidence type="ECO:0000313" key="7">
    <source>
        <dbReference type="EMBL" id="WMX46564.1"/>
    </source>
</evidence>
<evidence type="ECO:0000256" key="1">
    <source>
        <dbReference type="ARBA" id="ARBA00023015"/>
    </source>
</evidence>
<dbReference type="InterPro" id="IPR001647">
    <property type="entry name" value="HTH_TetR"/>
</dbReference>
<feature type="region of interest" description="Disordered" evidence="5">
    <location>
        <begin position="241"/>
        <end position="276"/>
    </location>
</feature>
<dbReference type="PRINTS" id="PR00455">
    <property type="entry name" value="HTHTETR"/>
</dbReference>
<keyword evidence="2 4" id="KW-0238">DNA-binding</keyword>
<keyword evidence="1" id="KW-0805">Transcription regulation</keyword>
<dbReference type="Proteomes" id="UP001250858">
    <property type="component" value="Chromosome"/>
</dbReference>
<evidence type="ECO:0000313" key="8">
    <source>
        <dbReference type="Proteomes" id="UP001250858"/>
    </source>
</evidence>
<keyword evidence="3" id="KW-0804">Transcription</keyword>
<dbReference type="PROSITE" id="PS50977">
    <property type="entry name" value="HTH_TETR_2"/>
    <property type="match status" value="1"/>
</dbReference>
<proteinExistence type="predicted"/>
<dbReference type="SUPFAM" id="SSF48498">
    <property type="entry name" value="Tetracyclin repressor-like, C-terminal domain"/>
    <property type="match status" value="1"/>
</dbReference>